<feature type="region of interest" description="Disordered" evidence="1">
    <location>
        <begin position="178"/>
        <end position="225"/>
    </location>
</feature>
<organism evidence="2 3">
    <name type="scientific">Catenaria anguillulae PL171</name>
    <dbReference type="NCBI Taxonomy" id="765915"/>
    <lineage>
        <taxon>Eukaryota</taxon>
        <taxon>Fungi</taxon>
        <taxon>Fungi incertae sedis</taxon>
        <taxon>Blastocladiomycota</taxon>
        <taxon>Blastocladiomycetes</taxon>
        <taxon>Blastocladiales</taxon>
        <taxon>Catenariaceae</taxon>
        <taxon>Catenaria</taxon>
    </lineage>
</organism>
<evidence type="ECO:0000313" key="3">
    <source>
        <dbReference type="Proteomes" id="UP000193411"/>
    </source>
</evidence>
<protein>
    <submittedName>
        <fullName evidence="2">Uncharacterized protein</fullName>
    </submittedName>
</protein>
<dbReference type="AlphaFoldDB" id="A0A1Y2HSU0"/>
<feature type="compositionally biased region" description="Basic and acidic residues" evidence="1">
    <location>
        <begin position="204"/>
        <end position="225"/>
    </location>
</feature>
<evidence type="ECO:0000313" key="2">
    <source>
        <dbReference type="EMBL" id="ORZ37599.1"/>
    </source>
</evidence>
<dbReference type="EMBL" id="MCFL01000012">
    <property type="protein sequence ID" value="ORZ37599.1"/>
    <property type="molecule type" value="Genomic_DNA"/>
</dbReference>
<accession>A0A1Y2HSU0</accession>
<evidence type="ECO:0000256" key="1">
    <source>
        <dbReference type="SAM" id="MobiDB-lite"/>
    </source>
</evidence>
<reference evidence="2 3" key="1">
    <citation type="submission" date="2016-07" db="EMBL/GenBank/DDBJ databases">
        <title>Pervasive Adenine N6-methylation of Active Genes in Fungi.</title>
        <authorList>
            <consortium name="DOE Joint Genome Institute"/>
            <person name="Mondo S.J."/>
            <person name="Dannebaum R.O."/>
            <person name="Kuo R.C."/>
            <person name="Labutti K."/>
            <person name="Haridas S."/>
            <person name="Kuo A."/>
            <person name="Salamov A."/>
            <person name="Ahrendt S.R."/>
            <person name="Lipzen A."/>
            <person name="Sullivan W."/>
            <person name="Andreopoulos W.B."/>
            <person name="Clum A."/>
            <person name="Lindquist E."/>
            <person name="Daum C."/>
            <person name="Ramamoorthy G.K."/>
            <person name="Gryganskyi A."/>
            <person name="Culley D."/>
            <person name="Magnuson J.K."/>
            <person name="James T.Y."/>
            <person name="O'Malley M.A."/>
            <person name="Stajich J.E."/>
            <person name="Spatafora J.W."/>
            <person name="Visel A."/>
            <person name="Grigoriev I.V."/>
        </authorList>
    </citation>
    <scope>NUCLEOTIDE SEQUENCE [LARGE SCALE GENOMIC DNA]</scope>
    <source>
        <strain evidence="2 3">PL171</strain>
    </source>
</reference>
<feature type="non-terminal residue" evidence="2">
    <location>
        <position position="225"/>
    </location>
</feature>
<comment type="caution">
    <text evidence="2">The sequence shown here is derived from an EMBL/GenBank/DDBJ whole genome shotgun (WGS) entry which is preliminary data.</text>
</comment>
<feature type="compositionally biased region" description="Low complexity" evidence="1">
    <location>
        <begin position="179"/>
        <end position="192"/>
    </location>
</feature>
<keyword evidence="3" id="KW-1185">Reference proteome</keyword>
<name>A0A1Y2HSU0_9FUNG</name>
<sequence>MYQWFGDVEDVVLLKDQLEEESSQKGSAQASKNGMLSSNNIPNAGSVMLAVPSTVNTIRRESGPGAVGAGGNGSGLIPLVVSTSIQRARSSTMPTGTSAQAPNVSLLGVKKVGAIDTNVTGQRTVPLLVASAAMSPTTEEEADDGSTMQSSTTVATSAGQLFVSTAVGGKLVTSVKAQAGVSDSDVAAEAASRLPASRGGTAGRRLDKQESSAKPLLESDKVSES</sequence>
<gene>
    <name evidence="2" type="ORF">BCR44DRAFT_39593</name>
</gene>
<dbReference type="Proteomes" id="UP000193411">
    <property type="component" value="Unassembled WGS sequence"/>
</dbReference>
<proteinExistence type="predicted"/>